<gene>
    <name evidence="10" type="primary">LOC101171938</name>
</gene>
<keyword evidence="7" id="KW-0325">Glycoprotein</keyword>
<dbReference type="GO" id="GO:0005576">
    <property type="term" value="C:extracellular region"/>
    <property type="evidence" value="ECO:0007669"/>
    <property type="project" value="UniProtKB-SubCell"/>
</dbReference>
<feature type="domain" description="UPAR/Ly6" evidence="9">
    <location>
        <begin position="19"/>
        <end position="111"/>
    </location>
</feature>
<dbReference type="GeneID" id="101171938"/>
<dbReference type="OMA" id="GLPCNRT"/>
<keyword evidence="5 8" id="KW-0732">Signal</keyword>
<dbReference type="RefSeq" id="XP_004077847.1">
    <property type="nucleotide sequence ID" value="XM_004077799.3"/>
</dbReference>
<dbReference type="Pfam" id="PF00087">
    <property type="entry name" value="Toxin_TOLIP"/>
    <property type="match status" value="1"/>
</dbReference>
<feature type="chain" id="PRO_5017224308" description="UPAR/Ly6 domain-containing protein" evidence="8">
    <location>
        <begin position="19"/>
        <end position="209"/>
    </location>
</feature>
<dbReference type="AlphaFoldDB" id="A0A3B3I4N2"/>
<evidence type="ECO:0000256" key="2">
    <source>
        <dbReference type="ARBA" id="ARBA00004613"/>
    </source>
</evidence>
<reference evidence="10 11" key="1">
    <citation type="journal article" date="2007" name="Nature">
        <title>The medaka draft genome and insights into vertebrate genome evolution.</title>
        <authorList>
            <person name="Kasahara M."/>
            <person name="Naruse K."/>
            <person name="Sasaki S."/>
            <person name="Nakatani Y."/>
            <person name="Qu W."/>
            <person name="Ahsan B."/>
            <person name="Yamada T."/>
            <person name="Nagayasu Y."/>
            <person name="Doi K."/>
            <person name="Kasai Y."/>
            <person name="Jindo T."/>
            <person name="Kobayashi D."/>
            <person name="Shimada A."/>
            <person name="Toyoda A."/>
            <person name="Kuroki Y."/>
            <person name="Fujiyama A."/>
            <person name="Sasaki T."/>
            <person name="Shimizu A."/>
            <person name="Asakawa S."/>
            <person name="Shimizu N."/>
            <person name="Hashimoto S."/>
            <person name="Yang J."/>
            <person name="Lee Y."/>
            <person name="Matsushima K."/>
            <person name="Sugano S."/>
            <person name="Sakaizumi M."/>
            <person name="Narita T."/>
            <person name="Ohishi K."/>
            <person name="Haga S."/>
            <person name="Ohta F."/>
            <person name="Nomoto H."/>
            <person name="Nogata K."/>
            <person name="Morishita T."/>
            <person name="Endo T."/>
            <person name="Shin-I T."/>
            <person name="Takeda H."/>
            <person name="Morishita S."/>
            <person name="Kohara Y."/>
        </authorList>
    </citation>
    <scope>NUCLEOTIDE SEQUENCE [LARGE SCALE GENOMIC DNA]</scope>
    <source>
        <strain evidence="10 11">Hd-rR</strain>
    </source>
</reference>
<dbReference type="InterPro" id="IPR045860">
    <property type="entry name" value="Snake_toxin-like_sf"/>
</dbReference>
<reference evidence="10" key="2">
    <citation type="submission" date="2025-08" db="UniProtKB">
        <authorList>
            <consortium name="Ensembl"/>
        </authorList>
    </citation>
    <scope>IDENTIFICATION</scope>
    <source>
        <strain evidence="10">Hd-rR</strain>
    </source>
</reference>
<evidence type="ECO:0000256" key="7">
    <source>
        <dbReference type="ARBA" id="ARBA00023180"/>
    </source>
</evidence>
<dbReference type="Proteomes" id="UP000001038">
    <property type="component" value="Chromosome 16"/>
</dbReference>
<keyword evidence="6" id="KW-0472">Membrane</keyword>
<feature type="signal peptide" evidence="8">
    <location>
        <begin position="1"/>
        <end position="18"/>
    </location>
</feature>
<dbReference type="FunCoup" id="A0A3B3I4N2">
    <property type="interactions" value="572"/>
</dbReference>
<dbReference type="PANTHER" id="PTHR20914:SF26">
    <property type="entry name" value="PHOSPHOLIPASE A2 INHIBITOR CNF-LIKE"/>
    <property type="match status" value="1"/>
</dbReference>
<organism evidence="10 11">
    <name type="scientific">Oryzias latipes</name>
    <name type="common">Japanese rice fish</name>
    <name type="synonym">Japanese killifish</name>
    <dbReference type="NCBI Taxonomy" id="8090"/>
    <lineage>
        <taxon>Eukaryota</taxon>
        <taxon>Metazoa</taxon>
        <taxon>Chordata</taxon>
        <taxon>Craniata</taxon>
        <taxon>Vertebrata</taxon>
        <taxon>Euteleostomi</taxon>
        <taxon>Actinopterygii</taxon>
        <taxon>Neopterygii</taxon>
        <taxon>Teleostei</taxon>
        <taxon>Neoteleostei</taxon>
        <taxon>Acanthomorphata</taxon>
        <taxon>Ovalentaria</taxon>
        <taxon>Atherinomorphae</taxon>
        <taxon>Beloniformes</taxon>
        <taxon>Adrianichthyidae</taxon>
        <taxon>Oryziinae</taxon>
        <taxon>Oryzias</taxon>
    </lineage>
</organism>
<dbReference type="Bgee" id="ENSORLG00000029731">
    <property type="expression patterns" value="Expressed in muscle tissue and 7 other cell types or tissues"/>
</dbReference>
<evidence type="ECO:0000256" key="1">
    <source>
        <dbReference type="ARBA" id="ARBA00004236"/>
    </source>
</evidence>
<dbReference type="PANTHER" id="PTHR20914">
    <property type="entry name" value="LY6/PLAUR DOMAIN-CONTAINING PROTEIN 8"/>
    <property type="match status" value="1"/>
</dbReference>
<dbReference type="InterPro" id="IPR016054">
    <property type="entry name" value="LY6_UPA_recep-like"/>
</dbReference>
<evidence type="ECO:0000256" key="8">
    <source>
        <dbReference type="SAM" id="SignalP"/>
    </source>
</evidence>
<comment type="subcellular location">
    <subcellularLocation>
        <location evidence="1">Cell membrane</location>
    </subcellularLocation>
    <subcellularLocation>
        <location evidence="2">Secreted</location>
    </subcellularLocation>
</comment>
<dbReference type="STRING" id="8090.ENSORLP00000038764"/>
<dbReference type="GO" id="GO:0005886">
    <property type="term" value="C:plasma membrane"/>
    <property type="evidence" value="ECO:0007669"/>
    <property type="project" value="UniProtKB-SubCell"/>
</dbReference>
<evidence type="ECO:0000256" key="6">
    <source>
        <dbReference type="ARBA" id="ARBA00023136"/>
    </source>
</evidence>
<dbReference type="GeneTree" id="ENSGT00940000163304"/>
<dbReference type="SUPFAM" id="SSF57302">
    <property type="entry name" value="Snake toxin-like"/>
    <property type="match status" value="2"/>
</dbReference>
<evidence type="ECO:0000256" key="4">
    <source>
        <dbReference type="ARBA" id="ARBA00022525"/>
    </source>
</evidence>
<dbReference type="Pfam" id="PF00021">
    <property type="entry name" value="UPAR_LY6"/>
    <property type="match status" value="1"/>
</dbReference>
<evidence type="ECO:0000313" key="11">
    <source>
        <dbReference type="Proteomes" id="UP000001038"/>
    </source>
</evidence>
<accession>A0A3B3I4N2</accession>
<keyword evidence="3" id="KW-1003">Cell membrane</keyword>
<dbReference type="InterPro" id="IPR050918">
    <property type="entry name" value="CNF-like_PLA2_Inhibitor"/>
</dbReference>
<reference evidence="10" key="3">
    <citation type="submission" date="2025-09" db="UniProtKB">
        <authorList>
            <consortium name="Ensembl"/>
        </authorList>
    </citation>
    <scope>IDENTIFICATION</scope>
    <source>
        <strain evidence="10">Hd-rR</strain>
    </source>
</reference>
<protein>
    <recommendedName>
        <fullName evidence="9">UPAR/Ly6 domain-containing protein</fullName>
    </recommendedName>
</protein>
<evidence type="ECO:0000313" key="10">
    <source>
        <dbReference type="Ensembl" id="ENSORLP00000038764.1"/>
    </source>
</evidence>
<dbReference type="Ensembl" id="ENSORLT00000040684.1">
    <property type="protein sequence ID" value="ENSORLP00000038764.1"/>
    <property type="gene ID" value="ENSORLG00000029731.1"/>
</dbReference>
<name>A0A3B3I4N2_ORYLA</name>
<dbReference type="KEGG" id="ola:101171938"/>
<dbReference type="InterPro" id="IPR035076">
    <property type="entry name" value="Toxin/TOLIP"/>
</dbReference>
<dbReference type="InParanoid" id="A0A3B3I4N2"/>
<dbReference type="OrthoDB" id="5945173at2759"/>
<evidence type="ECO:0000256" key="3">
    <source>
        <dbReference type="ARBA" id="ARBA00022475"/>
    </source>
</evidence>
<proteinExistence type="predicted"/>
<sequence length="209" mass="22400">MNFFLLLLGIWLLPKADALKCNECIPAQAGGTCTNKQVECSSNQQCASLREIYYEGGAERSNVLSKRCVPTAECGESSFNYANFKISFVIECCNTDLCNTKDASAPSKSIPNKMKCYGCVGLPCNRTLNCESNQDRCITSTVTDQGGTKVARGCATKNICPSPTFPTFLQGNKVVGKVDSCCEGDFCNGATTATASLLAVPLISLVLFY</sequence>
<evidence type="ECO:0000256" key="5">
    <source>
        <dbReference type="ARBA" id="ARBA00022729"/>
    </source>
</evidence>
<dbReference type="Gene3D" id="2.10.60.10">
    <property type="entry name" value="CD59"/>
    <property type="match status" value="2"/>
</dbReference>
<feature type="domain" description="UPAR/Ly6" evidence="9">
    <location>
        <begin position="114"/>
        <end position="196"/>
    </location>
</feature>
<dbReference type="SMART" id="SM00134">
    <property type="entry name" value="LU"/>
    <property type="match status" value="2"/>
</dbReference>
<evidence type="ECO:0000259" key="9">
    <source>
        <dbReference type="SMART" id="SM00134"/>
    </source>
</evidence>
<keyword evidence="11" id="KW-1185">Reference proteome</keyword>
<keyword evidence="4" id="KW-0964">Secreted</keyword>